<evidence type="ECO:0000259" key="1">
    <source>
        <dbReference type="Pfam" id="PF13460"/>
    </source>
</evidence>
<dbReference type="Pfam" id="PF13460">
    <property type="entry name" value="NAD_binding_10"/>
    <property type="match status" value="1"/>
</dbReference>
<evidence type="ECO:0000313" key="3">
    <source>
        <dbReference type="Proteomes" id="UP000521017"/>
    </source>
</evidence>
<dbReference type="RefSeq" id="WP_184628574.1">
    <property type="nucleotide sequence ID" value="NZ_JACHCC010000013.1"/>
</dbReference>
<accession>A0A7X0J9N1</accession>
<dbReference type="Proteomes" id="UP000521017">
    <property type="component" value="Unassembled WGS sequence"/>
</dbReference>
<gene>
    <name evidence="2" type="ORF">HDF25_004495</name>
</gene>
<dbReference type="PANTHER" id="PTHR14097:SF7">
    <property type="entry name" value="OXIDOREDUCTASE HTATIP2"/>
    <property type="match status" value="1"/>
</dbReference>
<proteinExistence type="predicted"/>
<dbReference type="InterPro" id="IPR036291">
    <property type="entry name" value="NAD(P)-bd_dom_sf"/>
</dbReference>
<dbReference type="EMBL" id="JACHCC010000013">
    <property type="protein sequence ID" value="MBB6502316.1"/>
    <property type="molecule type" value="Genomic_DNA"/>
</dbReference>
<comment type="caution">
    <text evidence="2">The sequence shown here is derived from an EMBL/GenBank/DDBJ whole genome shotgun (WGS) entry which is preliminary data.</text>
</comment>
<organism evidence="2 3">
    <name type="scientific">Pedobacter cryoconitis</name>
    <dbReference type="NCBI Taxonomy" id="188932"/>
    <lineage>
        <taxon>Bacteria</taxon>
        <taxon>Pseudomonadati</taxon>
        <taxon>Bacteroidota</taxon>
        <taxon>Sphingobacteriia</taxon>
        <taxon>Sphingobacteriales</taxon>
        <taxon>Sphingobacteriaceae</taxon>
        <taxon>Pedobacter</taxon>
    </lineage>
</organism>
<sequence length="221" mass="24738">MDIKAVLAGASGSIGNSLMTALLNDDNYTEVLILVRKKISIKHPKLIQLVVDFDRLSDYAAEIKGKVVFCCLGTTKSQTPDLELYRRIDYQYPLDLAWIAQTNGAESYHLVSALGANKNSSIFYTKTKGELESDLKAVPFKSIFIYRPSLLDGKRAQKRFGEGVMNAMMHLINPLLTGSWKKYRSIKVGVVAKAMLRQSLEDKKGVFIYQSDQIQDLGRPL</sequence>
<dbReference type="SUPFAM" id="SSF51735">
    <property type="entry name" value="NAD(P)-binding Rossmann-fold domains"/>
    <property type="match status" value="1"/>
</dbReference>
<dbReference type="InterPro" id="IPR016040">
    <property type="entry name" value="NAD(P)-bd_dom"/>
</dbReference>
<dbReference type="Gene3D" id="3.40.50.720">
    <property type="entry name" value="NAD(P)-binding Rossmann-like Domain"/>
    <property type="match status" value="1"/>
</dbReference>
<reference evidence="2 3" key="1">
    <citation type="submission" date="2020-08" db="EMBL/GenBank/DDBJ databases">
        <title>Genomic Encyclopedia of Type Strains, Phase IV (KMG-V): Genome sequencing to study the core and pangenomes of soil and plant-associated prokaryotes.</title>
        <authorList>
            <person name="Whitman W."/>
        </authorList>
    </citation>
    <scope>NUCLEOTIDE SEQUENCE [LARGE SCALE GENOMIC DNA]</scope>
    <source>
        <strain evidence="2 3">M2T3</strain>
    </source>
</reference>
<protein>
    <submittedName>
        <fullName evidence="2">Uncharacterized protein YbjT (DUF2867 family)</fullName>
    </submittedName>
</protein>
<name>A0A7X0J9N1_9SPHI</name>
<dbReference type="AlphaFoldDB" id="A0A7X0J9N1"/>
<evidence type="ECO:0000313" key="2">
    <source>
        <dbReference type="EMBL" id="MBB6502316.1"/>
    </source>
</evidence>
<dbReference type="PANTHER" id="PTHR14097">
    <property type="entry name" value="OXIDOREDUCTASE HTATIP2"/>
    <property type="match status" value="1"/>
</dbReference>
<feature type="domain" description="NAD(P)-binding" evidence="1">
    <location>
        <begin position="9"/>
        <end position="120"/>
    </location>
</feature>